<keyword evidence="5 6" id="KW-0560">Oxidoreductase</keyword>
<dbReference type="EMBL" id="JBHTAR010000011">
    <property type="protein sequence ID" value="MFC7199777.1"/>
    <property type="molecule type" value="Genomic_DNA"/>
</dbReference>
<sequence length="407" mass="43134">MERTDVLVVGGGATGVGVARDLAMRGVDVTLVERGGLNAGTSGHSHGVLHSGARYADDDPEGARECIEENRILRDIAGECVADTGGYFVQTSDDSAYFETKRDACRDLDIPVDVIDGDTARETEPRLADDVERVFRVPDGVVYPSRLVAANAADAREHGATIHVDAPVTDVLVSNGAVVGASVDHPVGSIEADHVVNATGAWAGELAAMVDVDIEMTPTKGAMAVVDLPSLRTVLNRCRPASDGDIVVPHPDAGTAILGTTSVEVDDPDDFPTSEAEVEDVFVECAAMLDTLPREALERVYWGVRPLYTPERYGEDARGISRGFYLLDHADRDGLGGFSTIVGGKLTTYRRMAEATADHVCERLGVDAACRTAEEPLVHHDDLDTLDGLVREFDAGGPADADVVGSE</sequence>
<feature type="domain" description="FAD dependent oxidoreductase" evidence="7">
    <location>
        <begin position="5"/>
        <end position="350"/>
    </location>
</feature>
<keyword evidence="9" id="KW-1185">Reference proteome</keyword>
<keyword evidence="3 6" id="KW-0285">Flavoprotein</keyword>
<dbReference type="Proteomes" id="UP001596447">
    <property type="component" value="Unassembled WGS sequence"/>
</dbReference>
<evidence type="ECO:0000256" key="6">
    <source>
        <dbReference type="RuleBase" id="RU361217"/>
    </source>
</evidence>
<dbReference type="GO" id="GO:0009331">
    <property type="term" value="C:glycerol-3-phosphate dehydrogenase (FAD) complex"/>
    <property type="evidence" value="ECO:0007669"/>
    <property type="project" value="UniProtKB-UniRule"/>
</dbReference>
<evidence type="ECO:0000256" key="1">
    <source>
        <dbReference type="ARBA" id="ARBA00001974"/>
    </source>
</evidence>
<evidence type="ECO:0000313" key="8">
    <source>
        <dbReference type="EMBL" id="MFC7199777.1"/>
    </source>
</evidence>
<dbReference type="PRINTS" id="PR01001">
    <property type="entry name" value="FADG3PDH"/>
</dbReference>
<organism evidence="8 9">
    <name type="scientific">Halospeciosus flavus</name>
    <dbReference type="NCBI Taxonomy" id="3032283"/>
    <lineage>
        <taxon>Archaea</taxon>
        <taxon>Methanobacteriati</taxon>
        <taxon>Methanobacteriota</taxon>
        <taxon>Stenosarchaea group</taxon>
        <taxon>Halobacteria</taxon>
        <taxon>Halobacteriales</taxon>
        <taxon>Halobacteriaceae</taxon>
        <taxon>Halospeciosus</taxon>
    </lineage>
</organism>
<dbReference type="InterPro" id="IPR000447">
    <property type="entry name" value="G3P_DH_FAD-dep"/>
</dbReference>
<dbReference type="SUPFAM" id="SSF51905">
    <property type="entry name" value="FAD/NAD(P)-binding domain"/>
    <property type="match status" value="1"/>
</dbReference>
<dbReference type="PROSITE" id="PS00977">
    <property type="entry name" value="FAD_G3PDH_1"/>
    <property type="match status" value="1"/>
</dbReference>
<dbReference type="RefSeq" id="WP_279529701.1">
    <property type="nucleotide sequence ID" value="NZ_CP122312.1"/>
</dbReference>
<dbReference type="InterPro" id="IPR006076">
    <property type="entry name" value="FAD-dep_OxRdtase"/>
</dbReference>
<dbReference type="InterPro" id="IPR036188">
    <property type="entry name" value="FAD/NAD-bd_sf"/>
</dbReference>
<gene>
    <name evidence="8" type="ORF">ACFQJ9_10220</name>
</gene>
<dbReference type="Gene3D" id="3.30.9.10">
    <property type="entry name" value="D-Amino Acid Oxidase, subunit A, domain 2"/>
    <property type="match status" value="1"/>
</dbReference>
<accession>A0ABD5Z3L0</accession>
<proteinExistence type="inferred from homology"/>
<evidence type="ECO:0000256" key="5">
    <source>
        <dbReference type="ARBA" id="ARBA00023002"/>
    </source>
</evidence>
<dbReference type="PROSITE" id="PS00978">
    <property type="entry name" value="FAD_G3PDH_2"/>
    <property type="match status" value="1"/>
</dbReference>
<evidence type="ECO:0000256" key="3">
    <source>
        <dbReference type="ARBA" id="ARBA00022630"/>
    </source>
</evidence>
<dbReference type="GO" id="GO:0006072">
    <property type="term" value="P:glycerol-3-phosphate metabolic process"/>
    <property type="evidence" value="ECO:0007669"/>
    <property type="project" value="UniProtKB-UniRule"/>
</dbReference>
<protein>
    <recommendedName>
        <fullName evidence="6">Glycerol-3-phosphate dehydrogenase</fullName>
        <ecNumber evidence="6">1.1.5.3</ecNumber>
    </recommendedName>
</protein>
<evidence type="ECO:0000313" key="9">
    <source>
        <dbReference type="Proteomes" id="UP001596447"/>
    </source>
</evidence>
<comment type="similarity">
    <text evidence="2 6">Belongs to the FAD-dependent glycerol-3-phosphate dehydrogenase family.</text>
</comment>
<comment type="catalytic activity">
    <reaction evidence="6">
        <text>a quinone + sn-glycerol 3-phosphate = dihydroxyacetone phosphate + a quinol</text>
        <dbReference type="Rhea" id="RHEA:18977"/>
        <dbReference type="ChEBI" id="CHEBI:24646"/>
        <dbReference type="ChEBI" id="CHEBI:57597"/>
        <dbReference type="ChEBI" id="CHEBI:57642"/>
        <dbReference type="ChEBI" id="CHEBI:132124"/>
        <dbReference type="EC" id="1.1.5.3"/>
    </reaction>
</comment>
<name>A0ABD5Z3L0_9EURY</name>
<dbReference type="GO" id="GO:0004368">
    <property type="term" value="F:glycerol-3-phosphate dehydrogenase (quinone) activity"/>
    <property type="evidence" value="ECO:0007669"/>
    <property type="project" value="UniProtKB-EC"/>
</dbReference>
<dbReference type="AlphaFoldDB" id="A0ABD5Z3L0"/>
<evidence type="ECO:0000256" key="4">
    <source>
        <dbReference type="ARBA" id="ARBA00022827"/>
    </source>
</evidence>
<dbReference type="Gene3D" id="3.50.50.60">
    <property type="entry name" value="FAD/NAD(P)-binding domain"/>
    <property type="match status" value="2"/>
</dbReference>
<keyword evidence="4" id="KW-0274">FAD</keyword>
<evidence type="ECO:0000259" key="7">
    <source>
        <dbReference type="Pfam" id="PF01266"/>
    </source>
</evidence>
<comment type="cofactor">
    <cofactor evidence="1 6">
        <name>FAD</name>
        <dbReference type="ChEBI" id="CHEBI:57692"/>
    </cofactor>
</comment>
<dbReference type="PANTHER" id="PTHR11985">
    <property type="entry name" value="GLYCEROL-3-PHOSPHATE DEHYDROGENASE"/>
    <property type="match status" value="1"/>
</dbReference>
<dbReference type="PANTHER" id="PTHR11985:SF15">
    <property type="entry name" value="GLYCEROL-3-PHOSPHATE DEHYDROGENASE, MITOCHONDRIAL"/>
    <property type="match status" value="1"/>
</dbReference>
<dbReference type="EC" id="1.1.5.3" evidence="6"/>
<reference evidence="8 9" key="1">
    <citation type="journal article" date="2019" name="Int. J. Syst. Evol. Microbiol.">
        <title>The Global Catalogue of Microorganisms (GCM) 10K type strain sequencing project: providing services to taxonomists for standard genome sequencing and annotation.</title>
        <authorList>
            <consortium name="The Broad Institute Genomics Platform"/>
            <consortium name="The Broad Institute Genome Sequencing Center for Infectious Disease"/>
            <person name="Wu L."/>
            <person name="Ma J."/>
        </authorList>
    </citation>
    <scope>NUCLEOTIDE SEQUENCE [LARGE SCALE GENOMIC DNA]</scope>
    <source>
        <strain evidence="8 9">XZGYJ-43</strain>
    </source>
</reference>
<comment type="caution">
    <text evidence="8">The sequence shown here is derived from an EMBL/GenBank/DDBJ whole genome shotgun (WGS) entry which is preliminary data.</text>
</comment>
<dbReference type="Pfam" id="PF01266">
    <property type="entry name" value="DAO"/>
    <property type="match status" value="1"/>
</dbReference>
<evidence type="ECO:0000256" key="2">
    <source>
        <dbReference type="ARBA" id="ARBA00007330"/>
    </source>
</evidence>